<dbReference type="SMART" id="SM01021">
    <property type="entry name" value="Bac_rhodopsin"/>
    <property type="match status" value="1"/>
</dbReference>
<dbReference type="PRINTS" id="PR00251">
    <property type="entry name" value="BACTRLOPSIN"/>
</dbReference>
<dbReference type="CDD" id="cd15239">
    <property type="entry name" value="7tm_YRO2_fungal-like"/>
    <property type="match status" value="1"/>
</dbReference>
<feature type="transmembrane region" description="Helical" evidence="11">
    <location>
        <begin position="137"/>
        <end position="157"/>
    </location>
</feature>
<evidence type="ECO:0000256" key="3">
    <source>
        <dbReference type="ARBA" id="ARBA00022543"/>
    </source>
</evidence>
<dbReference type="OrthoDB" id="536545at2759"/>
<evidence type="ECO:0000256" key="7">
    <source>
        <dbReference type="ARBA" id="ARBA00022989"/>
    </source>
</evidence>
<name>A0A9P4VRS1_9PEZI</name>
<dbReference type="PROSITE" id="PS00950">
    <property type="entry name" value="BACTERIAL_OPSIN_1"/>
    <property type="match status" value="1"/>
</dbReference>
<evidence type="ECO:0000313" key="13">
    <source>
        <dbReference type="Proteomes" id="UP000799429"/>
    </source>
</evidence>
<comment type="caution">
    <text evidence="12">The sequence shown here is derived from an EMBL/GenBank/DDBJ whole genome shotgun (WGS) entry which is preliminary data.</text>
</comment>
<dbReference type="InterPro" id="IPR043476">
    <property type="entry name" value="Yro2-like_7TM"/>
</dbReference>
<reference evidence="12" key="1">
    <citation type="journal article" date="2020" name="Stud. Mycol.">
        <title>101 Dothideomycetes genomes: a test case for predicting lifestyles and emergence of pathogens.</title>
        <authorList>
            <person name="Haridas S."/>
            <person name="Albert R."/>
            <person name="Binder M."/>
            <person name="Bloem J."/>
            <person name="Labutti K."/>
            <person name="Salamov A."/>
            <person name="Andreopoulos B."/>
            <person name="Baker S."/>
            <person name="Barry K."/>
            <person name="Bills G."/>
            <person name="Bluhm B."/>
            <person name="Cannon C."/>
            <person name="Castanera R."/>
            <person name="Culley D."/>
            <person name="Daum C."/>
            <person name="Ezra D."/>
            <person name="Gonzalez J."/>
            <person name="Henrissat B."/>
            <person name="Kuo A."/>
            <person name="Liang C."/>
            <person name="Lipzen A."/>
            <person name="Lutzoni F."/>
            <person name="Magnuson J."/>
            <person name="Mondo S."/>
            <person name="Nolan M."/>
            <person name="Ohm R."/>
            <person name="Pangilinan J."/>
            <person name="Park H.-J."/>
            <person name="Ramirez L."/>
            <person name="Alfaro M."/>
            <person name="Sun H."/>
            <person name="Tritt A."/>
            <person name="Yoshinaga Y."/>
            <person name="Zwiers L.-H."/>
            <person name="Turgeon B."/>
            <person name="Goodwin S."/>
            <person name="Spatafora J."/>
            <person name="Crous P."/>
            <person name="Grigoriev I."/>
        </authorList>
    </citation>
    <scope>NUCLEOTIDE SEQUENCE</scope>
    <source>
        <strain evidence="12">CBS 101060</strain>
    </source>
</reference>
<evidence type="ECO:0000256" key="10">
    <source>
        <dbReference type="ARBA" id="ARBA00023170"/>
    </source>
</evidence>
<feature type="transmembrane region" description="Helical" evidence="11">
    <location>
        <begin position="64"/>
        <end position="89"/>
    </location>
</feature>
<keyword evidence="6" id="KW-0681">Retinal protein</keyword>
<gene>
    <name evidence="12" type="ORF">M501DRAFT_933820</name>
</gene>
<dbReference type="GO" id="GO:0005783">
    <property type="term" value="C:endoplasmic reticulum"/>
    <property type="evidence" value="ECO:0007669"/>
    <property type="project" value="TreeGrafter"/>
</dbReference>
<evidence type="ECO:0000256" key="6">
    <source>
        <dbReference type="ARBA" id="ARBA00022925"/>
    </source>
</evidence>
<dbReference type="PANTHER" id="PTHR28286:SF1">
    <property type="entry name" value="30 KDA HEAT SHOCK PROTEIN-RELATED"/>
    <property type="match status" value="1"/>
</dbReference>
<feature type="transmembrane region" description="Helical" evidence="11">
    <location>
        <begin position="109"/>
        <end position="130"/>
    </location>
</feature>
<dbReference type="GO" id="GO:0009881">
    <property type="term" value="F:photoreceptor activity"/>
    <property type="evidence" value="ECO:0007669"/>
    <property type="project" value="UniProtKB-KW"/>
</dbReference>
<evidence type="ECO:0000256" key="11">
    <source>
        <dbReference type="SAM" id="Phobius"/>
    </source>
</evidence>
<dbReference type="Gene3D" id="1.20.1070.10">
    <property type="entry name" value="Rhodopsin 7-helix transmembrane proteins"/>
    <property type="match status" value="1"/>
</dbReference>
<protein>
    <submittedName>
        <fullName evidence="12">Family A G protein-coupled receptor-like protein</fullName>
    </submittedName>
</protein>
<keyword evidence="9 11" id="KW-0472">Membrane</keyword>
<feature type="transmembrane region" description="Helical" evidence="11">
    <location>
        <begin position="163"/>
        <end position="182"/>
    </location>
</feature>
<proteinExistence type="inferred from homology"/>
<evidence type="ECO:0000256" key="8">
    <source>
        <dbReference type="ARBA" id="ARBA00022991"/>
    </source>
</evidence>
<dbReference type="InterPro" id="IPR018229">
    <property type="entry name" value="Rhodopsin_retinal_BS"/>
</dbReference>
<keyword evidence="10 12" id="KW-0675">Receptor</keyword>
<feature type="transmembrane region" description="Helical" evidence="11">
    <location>
        <begin position="194"/>
        <end position="213"/>
    </location>
</feature>
<keyword evidence="4" id="KW-0716">Sensory transduction</keyword>
<evidence type="ECO:0000256" key="5">
    <source>
        <dbReference type="ARBA" id="ARBA00022692"/>
    </source>
</evidence>
<dbReference type="Proteomes" id="UP000799429">
    <property type="component" value="Unassembled WGS sequence"/>
</dbReference>
<dbReference type="GO" id="GO:0005216">
    <property type="term" value="F:monoatomic ion channel activity"/>
    <property type="evidence" value="ECO:0007669"/>
    <property type="project" value="InterPro"/>
</dbReference>
<dbReference type="FunFam" id="1.20.1070.10:FF:000160">
    <property type="entry name" value="Related to Opsin-1"/>
    <property type="match status" value="1"/>
</dbReference>
<comment type="similarity">
    <text evidence="2">Belongs to the archaeal/bacterial/fungal opsin family.</text>
</comment>
<feature type="transmembrane region" description="Helical" evidence="11">
    <location>
        <begin position="233"/>
        <end position="252"/>
    </location>
</feature>
<dbReference type="EMBL" id="MU006095">
    <property type="protein sequence ID" value="KAF2839142.1"/>
    <property type="molecule type" value="Genomic_DNA"/>
</dbReference>
<evidence type="ECO:0000313" key="12">
    <source>
        <dbReference type="EMBL" id="KAF2839142.1"/>
    </source>
</evidence>
<dbReference type="SUPFAM" id="SSF81321">
    <property type="entry name" value="Family A G protein-coupled receptor-like"/>
    <property type="match status" value="1"/>
</dbReference>
<dbReference type="PROSITE" id="PS00327">
    <property type="entry name" value="BACTERIAL_OPSIN_RET"/>
    <property type="match status" value="1"/>
</dbReference>
<evidence type="ECO:0000256" key="9">
    <source>
        <dbReference type="ARBA" id="ARBA00023136"/>
    </source>
</evidence>
<dbReference type="Pfam" id="PF01036">
    <property type="entry name" value="Bac_rhodopsin"/>
    <property type="match status" value="1"/>
</dbReference>
<organism evidence="12 13">
    <name type="scientific">Patellaria atrata CBS 101060</name>
    <dbReference type="NCBI Taxonomy" id="1346257"/>
    <lineage>
        <taxon>Eukaryota</taxon>
        <taxon>Fungi</taxon>
        <taxon>Dikarya</taxon>
        <taxon>Ascomycota</taxon>
        <taxon>Pezizomycotina</taxon>
        <taxon>Dothideomycetes</taxon>
        <taxon>Dothideomycetes incertae sedis</taxon>
        <taxon>Patellariales</taxon>
        <taxon>Patellariaceae</taxon>
        <taxon>Patellaria</taxon>
    </lineage>
</organism>
<dbReference type="AlphaFoldDB" id="A0A9P4VRS1"/>
<feature type="transmembrane region" description="Helical" evidence="11">
    <location>
        <begin position="33"/>
        <end position="52"/>
    </location>
</feature>
<keyword evidence="13" id="KW-1185">Reference proteome</keyword>
<evidence type="ECO:0000256" key="2">
    <source>
        <dbReference type="ARBA" id="ARBA00008130"/>
    </source>
</evidence>
<comment type="subcellular location">
    <subcellularLocation>
        <location evidence="1">Membrane</location>
        <topology evidence="1">Multi-pass membrane protein</topology>
    </subcellularLocation>
</comment>
<evidence type="ECO:0000256" key="4">
    <source>
        <dbReference type="ARBA" id="ARBA00022606"/>
    </source>
</evidence>
<keyword evidence="5 11" id="KW-0812">Transmembrane</keyword>
<dbReference type="GO" id="GO:0005886">
    <property type="term" value="C:plasma membrane"/>
    <property type="evidence" value="ECO:0007669"/>
    <property type="project" value="TreeGrafter"/>
</dbReference>
<accession>A0A9P4VRS1</accession>
<evidence type="ECO:0000256" key="1">
    <source>
        <dbReference type="ARBA" id="ARBA00004141"/>
    </source>
</evidence>
<keyword evidence="3" id="KW-0600">Photoreceptor protein</keyword>
<sequence length="342" mass="38152">MNIAKRNDALRVNGNMVNGKSVDIHQTVRGSDFYWAICAVMGFSTLAFLILAMKKARPDRIFHYITASVCMIAFITYFTMAANLGWTPIDVEFRRSRHTVSGINREIFYVRYIDWFITTPLLLSNLLLTAAMPWPTILWVLLVDEVMIVCGLVGALTRTRYKWGYFAFGCAALMYILYQLVWEARRHANALGRDVGRTFLICGSLLSFLWLLYPISWGLCEGGNYIAPDSEAVFYGVLDFFAKPIFGALLLWGHRNVDPARLGLRIRDYDEDPAVHGSLGGPYNREKVAPGGVHNEVNNSLDNNGVHNGVHNNGVSTGFHTGAQDGIFHGARTGHTGLEPAV</sequence>
<keyword evidence="8" id="KW-0157">Chromophore</keyword>
<dbReference type="GO" id="GO:0007602">
    <property type="term" value="P:phototransduction"/>
    <property type="evidence" value="ECO:0007669"/>
    <property type="project" value="UniProtKB-KW"/>
</dbReference>
<keyword evidence="7 11" id="KW-1133">Transmembrane helix</keyword>
<dbReference type="InterPro" id="IPR001425">
    <property type="entry name" value="Arc/bac/fun_rhodopsins"/>
</dbReference>
<dbReference type="PANTHER" id="PTHR28286">
    <property type="match status" value="1"/>
</dbReference>